<dbReference type="EMBL" id="JACDZE010000001">
    <property type="protein sequence ID" value="MBA5628502.1"/>
    <property type="molecule type" value="Genomic_DNA"/>
</dbReference>
<protein>
    <recommendedName>
        <fullName evidence="3">DUF5667 domain-containing protein</fullName>
    </recommendedName>
</protein>
<sequence length="177" mass="20552">MKKLPSALFLLVFIFFSFSFFSPDYLEWSSERNLTFADFKGSAPKSASKGSAVNLSTVFSYQTQHVQGEVPKITILNYIDRNSSWIKVKKPEVLELQQIKFDYAELYARKIRKEMALMNKKGIKDKQKYLDVIAKIAKSSEKRQRANNVLLEDQPHLIKIIKKDISDSLSLYKEFKK</sequence>
<organism evidence="1 2">
    <name type="scientific">Moheibacter lacus</name>
    <dbReference type="NCBI Taxonomy" id="2745851"/>
    <lineage>
        <taxon>Bacteria</taxon>
        <taxon>Pseudomonadati</taxon>
        <taxon>Bacteroidota</taxon>
        <taxon>Flavobacteriia</taxon>
        <taxon>Flavobacteriales</taxon>
        <taxon>Weeksellaceae</taxon>
        <taxon>Moheibacter</taxon>
    </lineage>
</organism>
<dbReference type="RefSeq" id="WP_182042097.1">
    <property type="nucleotide sequence ID" value="NZ_JACDZE010000001.1"/>
</dbReference>
<comment type="caution">
    <text evidence="1">The sequence shown here is derived from an EMBL/GenBank/DDBJ whole genome shotgun (WGS) entry which is preliminary data.</text>
</comment>
<reference evidence="1 2" key="1">
    <citation type="submission" date="2020-07" db="EMBL/GenBank/DDBJ databases">
        <title>Moheibacter lacus sp. nov., a member of the family Flavobacteriaceae isolated from freshwater lake sediment.</title>
        <authorList>
            <person name="Liu Y."/>
        </authorList>
    </citation>
    <scope>NUCLEOTIDE SEQUENCE [LARGE SCALE GENOMIC DNA]</scope>
    <source>
        <strain evidence="1 2">BDHS18</strain>
    </source>
</reference>
<evidence type="ECO:0000313" key="1">
    <source>
        <dbReference type="EMBL" id="MBA5628502.1"/>
    </source>
</evidence>
<dbReference type="Proteomes" id="UP000552241">
    <property type="component" value="Unassembled WGS sequence"/>
</dbReference>
<evidence type="ECO:0008006" key="3">
    <source>
        <dbReference type="Google" id="ProtNLM"/>
    </source>
</evidence>
<dbReference type="AlphaFoldDB" id="A0A838ZQW1"/>
<keyword evidence="2" id="KW-1185">Reference proteome</keyword>
<gene>
    <name evidence="1" type="ORF">HU137_01810</name>
</gene>
<proteinExistence type="predicted"/>
<evidence type="ECO:0000313" key="2">
    <source>
        <dbReference type="Proteomes" id="UP000552241"/>
    </source>
</evidence>
<name>A0A838ZQW1_9FLAO</name>
<accession>A0A838ZQW1</accession>